<proteinExistence type="predicted"/>
<organism evidence="1">
    <name type="scientific">Iridovirus LCIVAC01</name>
    <dbReference type="NCBI Taxonomy" id="2506607"/>
    <lineage>
        <taxon>Viruses</taxon>
        <taxon>Varidnaviria</taxon>
        <taxon>Bamfordvirae</taxon>
        <taxon>Nucleocytoviricota</taxon>
        <taxon>Megaviricetes</taxon>
        <taxon>Pimascovirales</taxon>
        <taxon>Pimascovirales incertae sedis</taxon>
        <taxon>Iridoviridae</taxon>
    </lineage>
</organism>
<gene>
    <name evidence="1" type="ORF">LCIVAC01_00900</name>
</gene>
<reference evidence="1" key="1">
    <citation type="journal article" date="2019" name="MBio">
        <title>Virus Genomes from Deep Sea Sediments Expand the Ocean Megavirome and Support Independent Origins of Viral Gigantism.</title>
        <authorList>
            <person name="Backstrom D."/>
            <person name="Yutin N."/>
            <person name="Jorgensen S.L."/>
            <person name="Dharamshi J."/>
            <person name="Homa F."/>
            <person name="Zaremba-Niedwiedzka K."/>
            <person name="Spang A."/>
            <person name="Wolf Y.I."/>
            <person name="Koonin E.V."/>
            <person name="Ettema T.J."/>
        </authorList>
    </citation>
    <scope>NUCLEOTIDE SEQUENCE</scope>
</reference>
<protein>
    <submittedName>
        <fullName evidence="1">Uncharacterized protein</fullName>
    </submittedName>
</protein>
<accession>A0A481YPZ5</accession>
<dbReference type="EMBL" id="MK500312">
    <property type="protein sequence ID" value="QBK85281.1"/>
    <property type="molecule type" value="Genomic_DNA"/>
</dbReference>
<sequence length="121" mass="13834">MEIGKHSIALDTGLVISFDEGYYLEIIPKNSIYKSGWVIQNRIISRLDANENTLKIVLTRIDNNNPQKPKLPLTLCQFVIRKAIYGNLHEIRIPNGIFFTETKTDKKISIEEIKEIISSSC</sequence>
<evidence type="ECO:0000313" key="1">
    <source>
        <dbReference type="EMBL" id="QBK85281.1"/>
    </source>
</evidence>
<name>A0A481YPZ5_9VIRU</name>